<evidence type="ECO:0000313" key="2">
    <source>
        <dbReference type="Ensembl" id="ENSCCRP00015090322.1"/>
    </source>
</evidence>
<proteinExistence type="predicted"/>
<feature type="coiled-coil region" evidence="1">
    <location>
        <begin position="143"/>
        <end position="170"/>
    </location>
</feature>
<name>A0A8C1Y2F4_CYPCA</name>
<dbReference type="AlphaFoldDB" id="A0A8C1Y2F4"/>
<protein>
    <recommendedName>
        <fullName evidence="4">L1 transposable element RRM domain-containing protein</fullName>
    </recommendedName>
</protein>
<dbReference type="PANTHER" id="PTHR11505">
    <property type="entry name" value="L1 TRANSPOSABLE ELEMENT-RELATED"/>
    <property type="match status" value="1"/>
</dbReference>
<dbReference type="InterPro" id="IPR042566">
    <property type="entry name" value="L1_C"/>
</dbReference>
<dbReference type="Proteomes" id="UP000694700">
    <property type="component" value="Unplaced"/>
</dbReference>
<dbReference type="SUPFAM" id="SSF58100">
    <property type="entry name" value="Bacterial hemolysins"/>
    <property type="match status" value="1"/>
</dbReference>
<dbReference type="Ensembl" id="ENSCCRT00015093237.1">
    <property type="protein sequence ID" value="ENSCCRP00015090322.1"/>
    <property type="gene ID" value="ENSCCRG00015036480.1"/>
</dbReference>
<dbReference type="Gene3D" id="3.30.250.20">
    <property type="entry name" value="L1 transposable element, C-terminal domain"/>
    <property type="match status" value="1"/>
</dbReference>
<evidence type="ECO:0008006" key="4">
    <source>
        <dbReference type="Google" id="ProtNLM"/>
    </source>
</evidence>
<dbReference type="Gene3D" id="1.20.5.340">
    <property type="match status" value="1"/>
</dbReference>
<sequence length="329" mass="37896">NLEVINAWINISAFDIESIGCNLDIFLRWKNAVLQMLENHGNFLSEDNRSRLCSRVSSLQRYQRISTMEQSSLIYASTTMEQSASNKFLLDALQQLKSEMVSHFDVKMDNLQMNLDTIKLSLSNLGEHISELEQRVGGNEDNISDLGKRIKTLESENAYLRDKVDDAENCNRAYNLRFIHVPEESEGKDICGFISSLIQQLFGKESFTTPPAIERAHRSPMHRTKDSARPRVILVKCLSLLDRHKILRLAWEKKQLEYNGDRIHIFPDFSAALLSKRRQFDDIKKQLQQRKLEYTLIYPATLRIIFNGKPLLFKTPAEANCFLQGAVKS</sequence>
<dbReference type="Gene3D" id="3.30.70.1820">
    <property type="entry name" value="L1 transposable element, RRM domain"/>
    <property type="match status" value="1"/>
</dbReference>
<dbReference type="InterPro" id="IPR004244">
    <property type="entry name" value="Transposase_22"/>
</dbReference>
<keyword evidence="1" id="KW-0175">Coiled coil</keyword>
<reference evidence="2" key="1">
    <citation type="submission" date="2025-08" db="UniProtKB">
        <authorList>
            <consortium name="Ensembl"/>
        </authorList>
    </citation>
    <scope>IDENTIFICATION</scope>
</reference>
<evidence type="ECO:0000313" key="3">
    <source>
        <dbReference type="Proteomes" id="UP000694700"/>
    </source>
</evidence>
<accession>A0A8C1Y2F4</accession>
<evidence type="ECO:0000256" key="1">
    <source>
        <dbReference type="SAM" id="Coils"/>
    </source>
</evidence>
<organism evidence="2 3">
    <name type="scientific">Cyprinus carpio</name>
    <name type="common">Common carp</name>
    <dbReference type="NCBI Taxonomy" id="7962"/>
    <lineage>
        <taxon>Eukaryota</taxon>
        <taxon>Metazoa</taxon>
        <taxon>Chordata</taxon>
        <taxon>Craniata</taxon>
        <taxon>Vertebrata</taxon>
        <taxon>Euteleostomi</taxon>
        <taxon>Actinopterygii</taxon>
        <taxon>Neopterygii</taxon>
        <taxon>Teleostei</taxon>
        <taxon>Ostariophysi</taxon>
        <taxon>Cypriniformes</taxon>
        <taxon>Cyprinidae</taxon>
        <taxon>Cyprininae</taxon>
        <taxon>Cyprinus</taxon>
    </lineage>
</organism>